<dbReference type="Pfam" id="PF14572">
    <property type="entry name" value="Pribosyl_synth"/>
    <property type="match status" value="1"/>
</dbReference>
<dbReference type="Gene3D" id="3.40.50.2020">
    <property type="match status" value="2"/>
</dbReference>
<evidence type="ECO:0000256" key="9">
    <source>
        <dbReference type="ARBA" id="ARBA00022741"/>
    </source>
</evidence>
<dbReference type="GO" id="GO:0005524">
    <property type="term" value="F:ATP binding"/>
    <property type="evidence" value="ECO:0007669"/>
    <property type="project" value="UniProtKB-KW"/>
</dbReference>
<reference evidence="15 16" key="1">
    <citation type="journal article" date="2011" name="Cell">
        <title>Insight into structure and assembly of the nuclear pore complex by utilizing the genome of a eukaryotic thermophile.</title>
        <authorList>
            <person name="Amlacher S."/>
            <person name="Sarges P."/>
            <person name="Flemming D."/>
            <person name="van Noort V."/>
            <person name="Kunze R."/>
            <person name="Devos D.P."/>
            <person name="Arumugam M."/>
            <person name="Bork P."/>
            <person name="Hurt E."/>
        </authorList>
    </citation>
    <scope>NUCLEOTIDE SEQUENCE [LARGE SCALE GENOMIC DNA]</scope>
    <source>
        <strain evidence="16">DSM 1495 / CBS 144.50 / IMI 039719</strain>
    </source>
</reference>
<dbReference type="FunFam" id="3.40.50.2020:FF:000001">
    <property type="entry name" value="Ribose-phosphate pyrophosphokinase"/>
    <property type="match status" value="1"/>
</dbReference>
<keyword evidence="7" id="KW-0479">Metal-binding</keyword>
<dbReference type="AlphaFoldDB" id="G0S6S9"/>
<evidence type="ECO:0000256" key="5">
    <source>
        <dbReference type="ARBA" id="ARBA00022490"/>
    </source>
</evidence>
<keyword evidence="11" id="KW-0067">ATP-binding</keyword>
<dbReference type="PANTHER" id="PTHR10210:SF32">
    <property type="entry name" value="RIBOSE-PHOSPHATE PYROPHOSPHOKINASE 2"/>
    <property type="match status" value="1"/>
</dbReference>
<evidence type="ECO:0000256" key="12">
    <source>
        <dbReference type="ARBA" id="ARBA00022842"/>
    </source>
</evidence>
<dbReference type="InterPro" id="IPR029057">
    <property type="entry name" value="PRTase-like"/>
</dbReference>
<dbReference type="HOGENOM" id="CLU_033546_4_0_1"/>
<dbReference type="Proteomes" id="UP000008066">
    <property type="component" value="Unassembled WGS sequence"/>
</dbReference>
<keyword evidence="16" id="KW-1185">Reference proteome</keyword>
<protein>
    <recommendedName>
        <fullName evidence="4">ribose-phosphate diphosphokinase</fullName>
        <ecNumber evidence="4">2.7.6.1</ecNumber>
    </recommendedName>
</protein>
<dbReference type="OrthoDB" id="413572at2759"/>
<gene>
    <name evidence="15" type="ORF">CTHT_0035470</name>
</gene>
<keyword evidence="10" id="KW-0418">Kinase</keyword>
<keyword evidence="12" id="KW-0460">Magnesium</keyword>
<dbReference type="GO" id="GO:0006164">
    <property type="term" value="P:purine nucleotide biosynthetic process"/>
    <property type="evidence" value="ECO:0007669"/>
    <property type="project" value="TreeGrafter"/>
</dbReference>
<dbReference type="OMA" id="IHNCESI"/>
<dbReference type="KEGG" id="cthr:CTHT_0035470"/>
<evidence type="ECO:0000259" key="14">
    <source>
        <dbReference type="Pfam" id="PF13793"/>
    </source>
</evidence>
<evidence type="ECO:0000256" key="11">
    <source>
        <dbReference type="ARBA" id="ARBA00022840"/>
    </source>
</evidence>
<dbReference type="eggNOG" id="KOG1448">
    <property type="taxonomic scope" value="Eukaryota"/>
</dbReference>
<dbReference type="InterPro" id="IPR000836">
    <property type="entry name" value="PRTase_dom"/>
</dbReference>
<dbReference type="EMBL" id="GL988041">
    <property type="protein sequence ID" value="EGS21681.1"/>
    <property type="molecule type" value="Genomic_DNA"/>
</dbReference>
<evidence type="ECO:0000256" key="1">
    <source>
        <dbReference type="ARBA" id="ARBA00001946"/>
    </source>
</evidence>
<dbReference type="NCBIfam" id="TIGR01251">
    <property type="entry name" value="ribP_PPkin"/>
    <property type="match status" value="2"/>
</dbReference>
<comment type="similarity">
    <text evidence="3">Belongs to the ribose-phosphate pyrophosphokinase family.</text>
</comment>
<dbReference type="SMART" id="SM01400">
    <property type="entry name" value="Pribosyltran_N"/>
    <property type="match status" value="1"/>
</dbReference>
<dbReference type="GO" id="GO:0005737">
    <property type="term" value="C:cytoplasm"/>
    <property type="evidence" value="ECO:0007669"/>
    <property type="project" value="TreeGrafter"/>
</dbReference>
<feature type="domain" description="Ribose-phosphate pyrophosphokinase N-terminal" evidence="14">
    <location>
        <begin position="9"/>
        <end position="126"/>
    </location>
</feature>
<dbReference type="SUPFAM" id="SSF53271">
    <property type="entry name" value="PRTase-like"/>
    <property type="match status" value="1"/>
</dbReference>
<dbReference type="InterPro" id="IPR029099">
    <property type="entry name" value="Pribosyltran_N"/>
</dbReference>
<evidence type="ECO:0000313" key="15">
    <source>
        <dbReference type="EMBL" id="EGS21681.1"/>
    </source>
</evidence>
<dbReference type="GO" id="GO:0004749">
    <property type="term" value="F:ribose phosphate diphosphokinase activity"/>
    <property type="evidence" value="ECO:0007669"/>
    <property type="project" value="UniProtKB-EC"/>
</dbReference>
<comment type="pathway">
    <text evidence="2">Metabolic intermediate biosynthesis; 5-phospho-alpha-D-ribose 1-diphosphate biosynthesis; 5-phospho-alpha-D-ribose 1-diphosphate from D-ribose 5-phosphate (route I): step 1/1.</text>
</comment>
<proteinExistence type="inferred from homology"/>
<evidence type="ECO:0000256" key="2">
    <source>
        <dbReference type="ARBA" id="ARBA00004996"/>
    </source>
</evidence>
<keyword evidence="6" id="KW-0808">Transferase</keyword>
<dbReference type="GO" id="GO:0002189">
    <property type="term" value="C:ribose phosphate diphosphokinase complex"/>
    <property type="evidence" value="ECO:0007669"/>
    <property type="project" value="UniProtKB-ARBA"/>
</dbReference>
<dbReference type="InterPro" id="IPR005946">
    <property type="entry name" value="Rib-P_diPkinase"/>
</dbReference>
<dbReference type="Pfam" id="PF13793">
    <property type="entry name" value="Pribosyltran_N"/>
    <property type="match status" value="1"/>
</dbReference>
<dbReference type="FunFam" id="3.40.50.2020:FF:000005">
    <property type="entry name" value="Ribose-phosphate pyrophosphokinase 1"/>
    <property type="match status" value="1"/>
</dbReference>
<dbReference type="CDD" id="cd06223">
    <property type="entry name" value="PRTases_typeI"/>
    <property type="match status" value="1"/>
</dbReference>
<name>G0S6S9_CHATD</name>
<comment type="catalytic activity">
    <reaction evidence="13">
        <text>D-ribose 5-phosphate + ATP = 5-phospho-alpha-D-ribose 1-diphosphate + AMP + H(+)</text>
        <dbReference type="Rhea" id="RHEA:15609"/>
        <dbReference type="ChEBI" id="CHEBI:15378"/>
        <dbReference type="ChEBI" id="CHEBI:30616"/>
        <dbReference type="ChEBI" id="CHEBI:58017"/>
        <dbReference type="ChEBI" id="CHEBI:78346"/>
        <dbReference type="ChEBI" id="CHEBI:456215"/>
        <dbReference type="EC" id="2.7.6.1"/>
    </reaction>
</comment>
<dbReference type="STRING" id="759272.G0S6S9"/>
<evidence type="ECO:0000256" key="10">
    <source>
        <dbReference type="ARBA" id="ARBA00022777"/>
    </source>
</evidence>
<dbReference type="GO" id="GO:0000287">
    <property type="term" value="F:magnesium ion binding"/>
    <property type="evidence" value="ECO:0007669"/>
    <property type="project" value="InterPro"/>
</dbReference>
<dbReference type="NCBIfam" id="NF002320">
    <property type="entry name" value="PRK01259.1"/>
    <property type="match status" value="1"/>
</dbReference>
<evidence type="ECO:0000256" key="8">
    <source>
        <dbReference type="ARBA" id="ARBA00022727"/>
    </source>
</evidence>
<evidence type="ECO:0000313" key="16">
    <source>
        <dbReference type="Proteomes" id="UP000008066"/>
    </source>
</evidence>
<dbReference type="PANTHER" id="PTHR10210">
    <property type="entry name" value="RIBOSE-PHOSPHATE DIPHOSPHOKINASE FAMILY MEMBER"/>
    <property type="match status" value="1"/>
</dbReference>
<dbReference type="GO" id="GO:0016301">
    <property type="term" value="F:kinase activity"/>
    <property type="evidence" value="ECO:0007669"/>
    <property type="project" value="UniProtKB-KW"/>
</dbReference>
<evidence type="ECO:0000256" key="6">
    <source>
        <dbReference type="ARBA" id="ARBA00022679"/>
    </source>
</evidence>
<keyword evidence="5" id="KW-0963">Cytoplasm</keyword>
<keyword evidence="9" id="KW-0547">Nucleotide-binding</keyword>
<dbReference type="GO" id="GO:0006015">
    <property type="term" value="P:5-phosphoribose 1-diphosphate biosynthetic process"/>
    <property type="evidence" value="ECO:0007669"/>
    <property type="project" value="TreeGrafter"/>
</dbReference>
<keyword evidence="8" id="KW-0545">Nucleotide biosynthesis</keyword>
<evidence type="ECO:0000256" key="4">
    <source>
        <dbReference type="ARBA" id="ARBA00013247"/>
    </source>
</evidence>
<dbReference type="RefSeq" id="XP_006693977.1">
    <property type="nucleotide sequence ID" value="XM_006693914.1"/>
</dbReference>
<comment type="cofactor">
    <cofactor evidence="1">
        <name>Mg(2+)</name>
        <dbReference type="ChEBI" id="CHEBI:18420"/>
    </cofactor>
</comment>
<sequence>MSAEMANEIKLISGRSHPELSEKIAKRLGIEVARTISLNYSNQETSFTVGESVRDEDVFIVQSTATGDVNEGLMELLIMISACRTASARRITAVIPNFPYARQDKKDKSRAPISARLVANMLQTAGANHIITVDLHASQIQGFFSVPGMATRSLLTLLVLDRADSSVVDNLYAEPSFLRYIRENFKPEDCVIVSPDAGGAKRATSIADHLNTAFALIHKERPRPNVVGRMVLVGNVQDKVAILVDDMADTCGTLVKAAAVLKEHGAKSVLALVTHGILSGNAIETLNNSVLEALVVTNTVPLGDKLERCPKIRVIDISPTIAEAIRRTHNGESVSYLFTHAPV</sequence>
<evidence type="ECO:0000256" key="3">
    <source>
        <dbReference type="ARBA" id="ARBA00006478"/>
    </source>
</evidence>
<accession>G0S6S9</accession>
<dbReference type="GeneID" id="18257585"/>
<evidence type="ECO:0000256" key="13">
    <source>
        <dbReference type="ARBA" id="ARBA00049535"/>
    </source>
</evidence>
<organism evidence="16">
    <name type="scientific">Chaetomium thermophilum (strain DSM 1495 / CBS 144.50 / IMI 039719)</name>
    <name type="common">Thermochaetoides thermophila</name>
    <dbReference type="NCBI Taxonomy" id="759272"/>
    <lineage>
        <taxon>Eukaryota</taxon>
        <taxon>Fungi</taxon>
        <taxon>Dikarya</taxon>
        <taxon>Ascomycota</taxon>
        <taxon>Pezizomycotina</taxon>
        <taxon>Sordariomycetes</taxon>
        <taxon>Sordariomycetidae</taxon>
        <taxon>Sordariales</taxon>
        <taxon>Chaetomiaceae</taxon>
        <taxon>Thermochaetoides</taxon>
    </lineage>
</organism>
<evidence type="ECO:0000256" key="7">
    <source>
        <dbReference type="ARBA" id="ARBA00022723"/>
    </source>
</evidence>
<dbReference type="EC" id="2.7.6.1" evidence="4"/>